<feature type="transmembrane region" description="Helical" evidence="6">
    <location>
        <begin position="153"/>
        <end position="173"/>
    </location>
</feature>
<evidence type="ECO:0000256" key="6">
    <source>
        <dbReference type="SAM" id="Phobius"/>
    </source>
</evidence>
<protein>
    <submittedName>
        <fullName evidence="7">PST family polysaccharide transporter</fullName>
    </submittedName>
</protein>
<evidence type="ECO:0000313" key="8">
    <source>
        <dbReference type="Proteomes" id="UP000289859"/>
    </source>
</evidence>
<feature type="transmembrane region" description="Helical" evidence="6">
    <location>
        <begin position="123"/>
        <end position="146"/>
    </location>
</feature>
<keyword evidence="3 6" id="KW-0812">Transmembrane</keyword>
<dbReference type="AlphaFoldDB" id="A0A4Q0NTZ2"/>
<feature type="transmembrane region" description="Helical" evidence="6">
    <location>
        <begin position="21"/>
        <end position="41"/>
    </location>
</feature>
<dbReference type="Pfam" id="PF01943">
    <property type="entry name" value="Polysacc_synt"/>
    <property type="match status" value="1"/>
</dbReference>
<dbReference type="PANTHER" id="PTHR30250">
    <property type="entry name" value="PST FAMILY PREDICTED COLANIC ACID TRANSPORTER"/>
    <property type="match status" value="1"/>
</dbReference>
<dbReference type="InterPro" id="IPR002797">
    <property type="entry name" value="Polysacc_synth"/>
</dbReference>
<dbReference type="PANTHER" id="PTHR30250:SF11">
    <property type="entry name" value="O-ANTIGEN TRANSPORTER-RELATED"/>
    <property type="match status" value="1"/>
</dbReference>
<reference evidence="7 8" key="1">
    <citation type="submission" date="2018-07" db="EMBL/GenBank/DDBJ databases">
        <title>Leeuwenhoekiella genomics.</title>
        <authorList>
            <person name="Tahon G."/>
            <person name="Willems A."/>
        </authorList>
    </citation>
    <scope>NUCLEOTIDE SEQUENCE [LARGE SCALE GENOMIC DNA]</scope>
    <source>
        <strain evidence="7 8">LMG 29608</strain>
    </source>
</reference>
<feature type="transmembrane region" description="Helical" evidence="6">
    <location>
        <begin position="179"/>
        <end position="202"/>
    </location>
</feature>
<dbReference type="GO" id="GO:0005886">
    <property type="term" value="C:plasma membrane"/>
    <property type="evidence" value="ECO:0007669"/>
    <property type="project" value="UniProtKB-SubCell"/>
</dbReference>
<feature type="transmembrane region" description="Helical" evidence="6">
    <location>
        <begin position="360"/>
        <end position="382"/>
    </location>
</feature>
<gene>
    <name evidence="7" type="ORF">DSM02_3460</name>
</gene>
<feature type="transmembrane region" description="Helical" evidence="6">
    <location>
        <begin position="293"/>
        <end position="311"/>
    </location>
</feature>
<evidence type="ECO:0000256" key="1">
    <source>
        <dbReference type="ARBA" id="ARBA00004651"/>
    </source>
</evidence>
<feature type="transmembrane region" description="Helical" evidence="6">
    <location>
        <begin position="331"/>
        <end position="353"/>
    </location>
</feature>
<comment type="subcellular location">
    <subcellularLocation>
        <location evidence="1">Cell membrane</location>
        <topology evidence="1">Multi-pass membrane protein</topology>
    </subcellularLocation>
</comment>
<dbReference type="InterPro" id="IPR050833">
    <property type="entry name" value="Poly_Biosynth_Transport"/>
</dbReference>
<evidence type="ECO:0000256" key="5">
    <source>
        <dbReference type="ARBA" id="ARBA00023136"/>
    </source>
</evidence>
<feature type="transmembrane region" description="Helical" evidence="6">
    <location>
        <begin position="388"/>
        <end position="408"/>
    </location>
</feature>
<keyword evidence="2" id="KW-1003">Cell membrane</keyword>
<evidence type="ECO:0000313" key="7">
    <source>
        <dbReference type="EMBL" id="RXG14690.1"/>
    </source>
</evidence>
<dbReference type="OrthoDB" id="9815702at2"/>
<keyword evidence="4 6" id="KW-1133">Transmembrane helix</keyword>
<proteinExistence type="predicted"/>
<comment type="caution">
    <text evidence="7">The sequence shown here is derived from an EMBL/GenBank/DDBJ whole genome shotgun (WGS) entry which is preliminary data.</text>
</comment>
<dbReference type="RefSeq" id="WP_128766727.1">
    <property type="nucleotide sequence ID" value="NZ_JBHUOO010000018.1"/>
</dbReference>
<sequence>MFKKTFNKLSFHKKLIHNFGYLSVLQVFNMVLPLVTYPYLIRALGIDTYGLVVFAQTTISYLVIIVSFGFNISATKEVSIYRNDHKKLSEIVSSTFIIKFFLLLCSFIILLLLFYVIPQASDYKLLFTLTMWLCVYEFLFPIWYFQGIEQMKYITYLTLFSRLIFLGLIFLFIHNEDDYLYVPLINGLGSIIAGLVSLYIVFNKHKITFSIVNFKILRYHFLDSCPIFVSRISSFKDNTPAFLLGVFVGNQAVAYYDLAYKVFRILISVFDNITNVVFPLIAQKKNFNFLKKILRLEILVLFFSYLILILLRKPIVLLLGGQDLLPAADLFFVIGVLLLRPFSSIVGSCVLILKGYNKSFMMNLIYSTLFYFCFTLICWRFFSITLYNVAWGIVLAQLFELFHRFYLIKRKNLMYLIR</sequence>
<evidence type="ECO:0000256" key="4">
    <source>
        <dbReference type="ARBA" id="ARBA00022989"/>
    </source>
</evidence>
<dbReference type="Proteomes" id="UP000289859">
    <property type="component" value="Unassembled WGS sequence"/>
</dbReference>
<feature type="transmembrane region" description="Helical" evidence="6">
    <location>
        <begin position="53"/>
        <end position="75"/>
    </location>
</feature>
<keyword evidence="8" id="KW-1185">Reference proteome</keyword>
<feature type="transmembrane region" description="Helical" evidence="6">
    <location>
        <begin position="96"/>
        <end position="117"/>
    </location>
</feature>
<accession>A0A4Q0NTZ2</accession>
<evidence type="ECO:0000256" key="3">
    <source>
        <dbReference type="ARBA" id="ARBA00022692"/>
    </source>
</evidence>
<evidence type="ECO:0000256" key="2">
    <source>
        <dbReference type="ARBA" id="ARBA00022475"/>
    </source>
</evidence>
<keyword evidence="5 6" id="KW-0472">Membrane</keyword>
<dbReference type="EMBL" id="QOVK01000022">
    <property type="protein sequence ID" value="RXG14690.1"/>
    <property type="molecule type" value="Genomic_DNA"/>
</dbReference>
<organism evidence="7 8">
    <name type="scientific">Leeuwenhoekiella polynyae</name>
    <dbReference type="NCBI Taxonomy" id="1550906"/>
    <lineage>
        <taxon>Bacteria</taxon>
        <taxon>Pseudomonadati</taxon>
        <taxon>Bacteroidota</taxon>
        <taxon>Flavobacteriia</taxon>
        <taxon>Flavobacteriales</taxon>
        <taxon>Flavobacteriaceae</taxon>
        <taxon>Leeuwenhoekiella</taxon>
    </lineage>
</organism>
<name>A0A4Q0NTZ2_9FLAO</name>